<organism evidence="1 2">
    <name type="scientific">Caldanaerobacter subterraneus subsp. yonseiensis KB-1</name>
    <dbReference type="NCBI Taxonomy" id="1388761"/>
    <lineage>
        <taxon>Bacteria</taxon>
        <taxon>Bacillati</taxon>
        <taxon>Bacillota</taxon>
        <taxon>Clostridia</taxon>
        <taxon>Thermoanaerobacterales</taxon>
        <taxon>Thermoanaerobacteraceae</taxon>
        <taxon>Caldanaerobacter</taxon>
    </lineage>
</organism>
<sequence>MYPELNIKFARSIGYDDRIAEIILERAKEVE</sequence>
<dbReference type="AlphaFoldDB" id="U5CRM4"/>
<evidence type="ECO:0000313" key="2">
    <source>
        <dbReference type="Proteomes" id="UP000016856"/>
    </source>
</evidence>
<protein>
    <submittedName>
        <fullName evidence="1">Uncharacterized protein</fullName>
    </submittedName>
</protein>
<dbReference type="Proteomes" id="UP000016856">
    <property type="component" value="Unassembled WGS sequence"/>
</dbReference>
<reference evidence="1 2" key="1">
    <citation type="journal article" date="2013" name="Genome Announc.">
        <title>Draft Genome Sequence of an Anaerobic and Extremophilic Bacterium, Caldanaerobacter yonseiensis, Isolated from a Geothermal Hot Stream.</title>
        <authorList>
            <person name="Lee S.J."/>
            <person name="Lee Y.J."/>
            <person name="Park G.S."/>
            <person name="Kim B.C."/>
            <person name="Lee S.J."/>
            <person name="Shin J.H."/>
            <person name="Lee D.W."/>
        </authorList>
    </citation>
    <scope>NUCLEOTIDE SEQUENCE [LARGE SCALE GENOMIC DNA]</scope>
    <source>
        <strain evidence="1 2">KB-1</strain>
    </source>
</reference>
<name>U5CRM4_CALSX</name>
<dbReference type="EMBL" id="AXDC01000056">
    <property type="protein sequence ID" value="ERM90782.1"/>
    <property type="molecule type" value="Genomic_DNA"/>
</dbReference>
<comment type="caution">
    <text evidence="1">The sequence shown here is derived from an EMBL/GenBank/DDBJ whole genome shotgun (WGS) entry which is preliminary data.</text>
</comment>
<gene>
    <name evidence="1" type="ORF">O163_13915</name>
</gene>
<accession>U5CRM4</accession>
<proteinExistence type="predicted"/>
<evidence type="ECO:0000313" key="1">
    <source>
        <dbReference type="EMBL" id="ERM90782.1"/>
    </source>
</evidence>